<dbReference type="AlphaFoldDB" id="D8RMA2"/>
<reference evidence="1 2" key="1">
    <citation type="journal article" date="2011" name="Science">
        <title>The Selaginella genome identifies genetic changes associated with the evolution of vascular plants.</title>
        <authorList>
            <person name="Banks J.A."/>
            <person name="Nishiyama T."/>
            <person name="Hasebe M."/>
            <person name="Bowman J.L."/>
            <person name="Gribskov M."/>
            <person name="dePamphilis C."/>
            <person name="Albert V.A."/>
            <person name="Aono N."/>
            <person name="Aoyama T."/>
            <person name="Ambrose B.A."/>
            <person name="Ashton N.W."/>
            <person name="Axtell M.J."/>
            <person name="Barker E."/>
            <person name="Barker M.S."/>
            <person name="Bennetzen J.L."/>
            <person name="Bonawitz N.D."/>
            <person name="Chapple C."/>
            <person name="Cheng C."/>
            <person name="Correa L.G."/>
            <person name="Dacre M."/>
            <person name="DeBarry J."/>
            <person name="Dreyer I."/>
            <person name="Elias M."/>
            <person name="Engstrom E.M."/>
            <person name="Estelle M."/>
            <person name="Feng L."/>
            <person name="Finet C."/>
            <person name="Floyd S.K."/>
            <person name="Frommer W.B."/>
            <person name="Fujita T."/>
            <person name="Gramzow L."/>
            <person name="Gutensohn M."/>
            <person name="Harholt J."/>
            <person name="Hattori M."/>
            <person name="Heyl A."/>
            <person name="Hirai T."/>
            <person name="Hiwatashi Y."/>
            <person name="Ishikawa M."/>
            <person name="Iwata M."/>
            <person name="Karol K.G."/>
            <person name="Koehler B."/>
            <person name="Kolukisaoglu U."/>
            <person name="Kubo M."/>
            <person name="Kurata T."/>
            <person name="Lalonde S."/>
            <person name="Li K."/>
            <person name="Li Y."/>
            <person name="Litt A."/>
            <person name="Lyons E."/>
            <person name="Manning G."/>
            <person name="Maruyama T."/>
            <person name="Michael T.P."/>
            <person name="Mikami K."/>
            <person name="Miyazaki S."/>
            <person name="Morinaga S."/>
            <person name="Murata T."/>
            <person name="Mueller-Roeber B."/>
            <person name="Nelson D.R."/>
            <person name="Obara M."/>
            <person name="Oguri Y."/>
            <person name="Olmstead R.G."/>
            <person name="Onodera N."/>
            <person name="Petersen B.L."/>
            <person name="Pils B."/>
            <person name="Prigge M."/>
            <person name="Rensing S.A."/>
            <person name="Riano-Pachon D.M."/>
            <person name="Roberts A.W."/>
            <person name="Sato Y."/>
            <person name="Scheller H.V."/>
            <person name="Schulz B."/>
            <person name="Schulz C."/>
            <person name="Shakirov E.V."/>
            <person name="Shibagaki N."/>
            <person name="Shinohara N."/>
            <person name="Shippen D.E."/>
            <person name="Soerensen I."/>
            <person name="Sotooka R."/>
            <person name="Sugimoto N."/>
            <person name="Sugita M."/>
            <person name="Sumikawa N."/>
            <person name="Tanurdzic M."/>
            <person name="Theissen G."/>
            <person name="Ulvskov P."/>
            <person name="Wakazuki S."/>
            <person name="Weng J.K."/>
            <person name="Willats W.W."/>
            <person name="Wipf D."/>
            <person name="Wolf P.G."/>
            <person name="Yang L."/>
            <person name="Zimmer A.D."/>
            <person name="Zhu Q."/>
            <person name="Mitros T."/>
            <person name="Hellsten U."/>
            <person name="Loque D."/>
            <person name="Otillar R."/>
            <person name="Salamov A."/>
            <person name="Schmutz J."/>
            <person name="Shapiro H."/>
            <person name="Lindquist E."/>
            <person name="Lucas S."/>
            <person name="Rokhsar D."/>
            <person name="Grigoriev I.V."/>
        </authorList>
    </citation>
    <scope>NUCLEOTIDE SEQUENCE [LARGE SCALE GENOMIC DNA]</scope>
</reference>
<protein>
    <submittedName>
        <fullName evidence="1">Uncharacterized protein</fullName>
    </submittedName>
</protein>
<dbReference type="InParanoid" id="D8RMA2"/>
<name>D8RMA2_SELML</name>
<evidence type="ECO:0000313" key="1">
    <source>
        <dbReference type="EMBL" id="EFJ26501.1"/>
    </source>
</evidence>
<gene>
    <name evidence="1" type="ORF">SELMODRAFT_412785</name>
</gene>
<accession>D8RMA2</accession>
<keyword evidence="2" id="KW-1185">Reference proteome</keyword>
<dbReference type="Proteomes" id="UP000001514">
    <property type="component" value="Unassembled WGS sequence"/>
</dbReference>
<evidence type="ECO:0000313" key="2">
    <source>
        <dbReference type="Proteomes" id="UP000001514"/>
    </source>
</evidence>
<organism evidence="2">
    <name type="scientific">Selaginella moellendorffii</name>
    <name type="common">Spikemoss</name>
    <dbReference type="NCBI Taxonomy" id="88036"/>
    <lineage>
        <taxon>Eukaryota</taxon>
        <taxon>Viridiplantae</taxon>
        <taxon>Streptophyta</taxon>
        <taxon>Embryophyta</taxon>
        <taxon>Tracheophyta</taxon>
        <taxon>Lycopodiopsida</taxon>
        <taxon>Selaginellales</taxon>
        <taxon>Selaginellaceae</taxon>
        <taxon>Selaginella</taxon>
    </lineage>
</organism>
<proteinExistence type="predicted"/>
<dbReference type="Gramene" id="EFJ26501">
    <property type="protein sequence ID" value="EFJ26501"/>
    <property type="gene ID" value="SELMODRAFT_412785"/>
</dbReference>
<dbReference type="EMBL" id="GL377584">
    <property type="protein sequence ID" value="EFJ26501.1"/>
    <property type="molecule type" value="Genomic_DNA"/>
</dbReference>
<dbReference type="HOGENOM" id="CLU_1231685_0_0_1"/>
<dbReference type="KEGG" id="smo:SELMODRAFT_412785"/>
<sequence length="225" mass="24816">MEIRVNLVATGWLTQVELDVVAIAVPTTQAALRDVMVTPAAARSQRRRASASRLEAMARLHFAEEISYWILCTWPLHTPHARGRRRQVDEGIGSVKGWRDVGTQGGFTPHWEPSRPRGAHFARTFTQDELVITTGSQVIEDSPCPSLLPGSFPPKSHTGWWMIVESYMLNGRGSLGGIPPRQSGLSTNHSQMGHSHFTVEELVRAIGNLPAMHDLTAEILARKSA</sequence>